<dbReference type="RefSeq" id="WP_094909149.1">
    <property type="nucleotide sequence ID" value="NZ_BJUN01000041.1"/>
</dbReference>
<dbReference type="Proteomes" id="UP000321051">
    <property type="component" value="Unassembled WGS sequence"/>
</dbReference>
<evidence type="ECO:0000313" key="2">
    <source>
        <dbReference type="EMBL" id="GEK60299.1"/>
    </source>
</evidence>
<comment type="caution">
    <text evidence="2">The sequence shown here is derived from an EMBL/GenBank/DDBJ whole genome shotgun (WGS) entry which is preliminary data.</text>
</comment>
<evidence type="ECO:0000256" key="1">
    <source>
        <dbReference type="SAM" id="MobiDB-lite"/>
    </source>
</evidence>
<dbReference type="STRING" id="1371.GCA_900166605_03059"/>
<reference evidence="2 3" key="1">
    <citation type="submission" date="2019-07" db="EMBL/GenBank/DDBJ databases">
        <title>Whole genome shotgun sequence of Marinococcus halophilus NBRC 102359.</title>
        <authorList>
            <person name="Hosoyama A."/>
            <person name="Uohara A."/>
            <person name="Ohji S."/>
            <person name="Ichikawa N."/>
        </authorList>
    </citation>
    <scope>NUCLEOTIDE SEQUENCE [LARGE SCALE GENOMIC DNA]</scope>
    <source>
        <strain evidence="2 3">NBRC 102359</strain>
    </source>
</reference>
<feature type="region of interest" description="Disordered" evidence="1">
    <location>
        <begin position="151"/>
        <end position="181"/>
    </location>
</feature>
<dbReference type="AlphaFoldDB" id="A0A510YAB0"/>
<accession>A0A510YAB0</accession>
<organism evidence="2 3">
    <name type="scientific">Marinococcus halophilus</name>
    <dbReference type="NCBI Taxonomy" id="1371"/>
    <lineage>
        <taxon>Bacteria</taxon>
        <taxon>Bacillati</taxon>
        <taxon>Bacillota</taxon>
        <taxon>Bacilli</taxon>
        <taxon>Bacillales</taxon>
        <taxon>Bacillaceae</taxon>
        <taxon>Marinococcus</taxon>
    </lineage>
</organism>
<dbReference type="EMBL" id="BJUN01000041">
    <property type="protein sequence ID" value="GEK60299.1"/>
    <property type="molecule type" value="Genomic_DNA"/>
</dbReference>
<evidence type="ECO:0000313" key="3">
    <source>
        <dbReference type="Proteomes" id="UP000321051"/>
    </source>
</evidence>
<proteinExistence type="predicted"/>
<keyword evidence="3" id="KW-1185">Reference proteome</keyword>
<sequence>MAVRKPISGEDQQSAVVIVDNGGIEERINLLVLSIKAIRALAKDSGLKIKATKKQDMVNEILNQAAGSKLTVQNKKPGITEEEPASQKNKENYAGVIITNKEGNEEEVNLYSMEKQAVKKLAVDSGLQVTAENKNGMIEEIMKQVSEAYQGTEKTPAENNNEDPNEHTLPENKAPASSSFLSEATQKTLVHDITRSIALEWKDEMYTEVKEELKQQVKNDVMQNAWEDLVREIKESAGDNSITGEKFLSIKPRADR</sequence>
<name>A0A510YAB0_MARHA</name>
<dbReference type="OrthoDB" id="2965488at2"/>
<gene>
    <name evidence="2" type="ORF">MHA01_32040</name>
</gene>
<protein>
    <submittedName>
        <fullName evidence="2">Uncharacterized protein</fullName>
    </submittedName>
</protein>